<evidence type="ECO:0000313" key="2">
    <source>
        <dbReference type="Proteomes" id="UP001396334"/>
    </source>
</evidence>
<accession>A0ABR2NRZ1</accession>
<evidence type="ECO:0000313" key="1">
    <source>
        <dbReference type="EMBL" id="KAK8978871.1"/>
    </source>
</evidence>
<organism evidence="1 2">
    <name type="scientific">Hibiscus sabdariffa</name>
    <name type="common">roselle</name>
    <dbReference type="NCBI Taxonomy" id="183260"/>
    <lineage>
        <taxon>Eukaryota</taxon>
        <taxon>Viridiplantae</taxon>
        <taxon>Streptophyta</taxon>
        <taxon>Embryophyta</taxon>
        <taxon>Tracheophyta</taxon>
        <taxon>Spermatophyta</taxon>
        <taxon>Magnoliopsida</taxon>
        <taxon>eudicotyledons</taxon>
        <taxon>Gunneridae</taxon>
        <taxon>Pentapetalae</taxon>
        <taxon>rosids</taxon>
        <taxon>malvids</taxon>
        <taxon>Malvales</taxon>
        <taxon>Malvaceae</taxon>
        <taxon>Malvoideae</taxon>
        <taxon>Hibiscus</taxon>
    </lineage>
</organism>
<reference evidence="1 2" key="1">
    <citation type="journal article" date="2024" name="G3 (Bethesda)">
        <title>Genome assembly of Hibiscus sabdariffa L. provides insights into metabolisms of medicinal natural products.</title>
        <authorList>
            <person name="Kim T."/>
        </authorList>
    </citation>
    <scope>NUCLEOTIDE SEQUENCE [LARGE SCALE GENOMIC DNA]</scope>
    <source>
        <strain evidence="1">TK-2024</strain>
        <tissue evidence="1">Old leaves</tissue>
    </source>
</reference>
<name>A0ABR2NRZ1_9ROSI</name>
<gene>
    <name evidence="1" type="ORF">V6N11_034777</name>
</gene>
<dbReference type="EMBL" id="JBBPBN010000107">
    <property type="protein sequence ID" value="KAK8978871.1"/>
    <property type="molecule type" value="Genomic_DNA"/>
</dbReference>
<proteinExistence type="predicted"/>
<keyword evidence="2" id="KW-1185">Reference proteome</keyword>
<comment type="caution">
    <text evidence="1">The sequence shown here is derived from an EMBL/GenBank/DDBJ whole genome shotgun (WGS) entry which is preliminary data.</text>
</comment>
<sequence>MCSCRSRVIDRHKGLHVSLCPYRNTKLPRELVGLEVNLCCGRHSYLFKACESIGTNGYENLRSYRSTMLMAMGELEVILYKTSIYTLWASQFPRTKAQYIGIEWIKMISMQLME</sequence>
<dbReference type="Proteomes" id="UP001396334">
    <property type="component" value="Unassembled WGS sequence"/>
</dbReference>
<protein>
    <submittedName>
        <fullName evidence="1">Uncharacterized protein</fullName>
    </submittedName>
</protein>